<feature type="domain" description="C-type lectin" evidence="1">
    <location>
        <begin position="1"/>
        <end position="103"/>
    </location>
</feature>
<organism evidence="2 3">
    <name type="scientific">Potamilus streckersoni</name>
    <dbReference type="NCBI Taxonomy" id="2493646"/>
    <lineage>
        <taxon>Eukaryota</taxon>
        <taxon>Metazoa</taxon>
        <taxon>Spiralia</taxon>
        <taxon>Lophotrochozoa</taxon>
        <taxon>Mollusca</taxon>
        <taxon>Bivalvia</taxon>
        <taxon>Autobranchia</taxon>
        <taxon>Heteroconchia</taxon>
        <taxon>Palaeoheterodonta</taxon>
        <taxon>Unionida</taxon>
        <taxon>Unionoidea</taxon>
        <taxon>Unionidae</taxon>
        <taxon>Ambleminae</taxon>
        <taxon>Lampsilini</taxon>
        <taxon>Potamilus</taxon>
    </lineage>
</organism>
<sequence length="113" mass="12559">AGSDGLGWVPSESFTCELAFRLIYLRFDTDYACNQNFWIGAKRGEPGTNEFYYVGGAFLNGSDTRYWNSSPQENVNCVAQTNSSAANKLDAKDCSLMGGYVCQIYLRNCEGNY</sequence>
<evidence type="ECO:0000259" key="1">
    <source>
        <dbReference type="PROSITE" id="PS50041"/>
    </source>
</evidence>
<dbReference type="AlphaFoldDB" id="A0AAE0W9F3"/>
<protein>
    <recommendedName>
        <fullName evidence="1">C-type lectin domain-containing protein</fullName>
    </recommendedName>
</protein>
<dbReference type="InterPro" id="IPR001304">
    <property type="entry name" value="C-type_lectin-like"/>
</dbReference>
<dbReference type="PROSITE" id="PS50041">
    <property type="entry name" value="C_TYPE_LECTIN_2"/>
    <property type="match status" value="1"/>
</dbReference>
<reference evidence="2" key="2">
    <citation type="journal article" date="2021" name="Genome Biol. Evol.">
        <title>Developing a high-quality reference genome for a parasitic bivalve with doubly uniparental inheritance (Bivalvia: Unionida).</title>
        <authorList>
            <person name="Smith C.H."/>
        </authorList>
    </citation>
    <scope>NUCLEOTIDE SEQUENCE</scope>
    <source>
        <strain evidence="2">CHS0354</strain>
        <tissue evidence="2">Mantle</tissue>
    </source>
</reference>
<dbReference type="InterPro" id="IPR016186">
    <property type="entry name" value="C-type_lectin-like/link_sf"/>
</dbReference>
<evidence type="ECO:0000313" key="2">
    <source>
        <dbReference type="EMBL" id="KAK3605327.1"/>
    </source>
</evidence>
<reference evidence="2" key="3">
    <citation type="submission" date="2023-05" db="EMBL/GenBank/DDBJ databases">
        <authorList>
            <person name="Smith C.H."/>
        </authorList>
    </citation>
    <scope>NUCLEOTIDE SEQUENCE</scope>
    <source>
        <strain evidence="2">CHS0354</strain>
        <tissue evidence="2">Mantle</tissue>
    </source>
</reference>
<dbReference type="Proteomes" id="UP001195483">
    <property type="component" value="Unassembled WGS sequence"/>
</dbReference>
<dbReference type="SUPFAM" id="SSF56436">
    <property type="entry name" value="C-type lectin-like"/>
    <property type="match status" value="1"/>
</dbReference>
<evidence type="ECO:0000313" key="3">
    <source>
        <dbReference type="Proteomes" id="UP001195483"/>
    </source>
</evidence>
<dbReference type="EMBL" id="JAEAOA010001975">
    <property type="protein sequence ID" value="KAK3605327.1"/>
    <property type="molecule type" value="Genomic_DNA"/>
</dbReference>
<feature type="non-terminal residue" evidence="2">
    <location>
        <position position="1"/>
    </location>
</feature>
<dbReference type="Pfam" id="PF00059">
    <property type="entry name" value="Lectin_C"/>
    <property type="match status" value="1"/>
</dbReference>
<gene>
    <name evidence="2" type="ORF">CHS0354_033814</name>
</gene>
<name>A0AAE0W9F3_9BIVA</name>
<accession>A0AAE0W9F3</accession>
<dbReference type="InterPro" id="IPR016187">
    <property type="entry name" value="CTDL_fold"/>
</dbReference>
<reference evidence="2" key="1">
    <citation type="journal article" date="2021" name="Genome Biol. Evol.">
        <title>A High-Quality Reference Genome for a Parasitic Bivalve with Doubly Uniparental Inheritance (Bivalvia: Unionida).</title>
        <authorList>
            <person name="Smith C.H."/>
        </authorList>
    </citation>
    <scope>NUCLEOTIDE SEQUENCE</scope>
    <source>
        <strain evidence="2">CHS0354</strain>
    </source>
</reference>
<keyword evidence="3" id="KW-1185">Reference proteome</keyword>
<dbReference type="Gene3D" id="3.10.100.10">
    <property type="entry name" value="Mannose-Binding Protein A, subunit A"/>
    <property type="match status" value="1"/>
</dbReference>
<proteinExistence type="predicted"/>
<comment type="caution">
    <text evidence="2">The sequence shown here is derived from an EMBL/GenBank/DDBJ whole genome shotgun (WGS) entry which is preliminary data.</text>
</comment>